<dbReference type="InterPro" id="IPR009057">
    <property type="entry name" value="Homeodomain-like_sf"/>
</dbReference>
<evidence type="ECO:0000256" key="2">
    <source>
        <dbReference type="ARBA" id="ARBA00023125"/>
    </source>
</evidence>
<keyword evidence="6" id="KW-1185">Reference proteome</keyword>
<gene>
    <name evidence="7" type="primary">LOC111113664</name>
</gene>
<keyword evidence="2" id="KW-0238">DNA-binding</keyword>
<dbReference type="PROSITE" id="PS51253">
    <property type="entry name" value="HTH_CENPB"/>
    <property type="match status" value="1"/>
</dbReference>
<protein>
    <submittedName>
        <fullName evidence="7">Uncharacterized protein LOC111113664</fullName>
    </submittedName>
</protein>
<dbReference type="OrthoDB" id="6156430at2759"/>
<organism evidence="6 7">
    <name type="scientific">Crassostrea virginica</name>
    <name type="common">Eastern oyster</name>
    <dbReference type="NCBI Taxonomy" id="6565"/>
    <lineage>
        <taxon>Eukaryota</taxon>
        <taxon>Metazoa</taxon>
        <taxon>Spiralia</taxon>
        <taxon>Lophotrochozoa</taxon>
        <taxon>Mollusca</taxon>
        <taxon>Bivalvia</taxon>
        <taxon>Autobranchia</taxon>
        <taxon>Pteriomorphia</taxon>
        <taxon>Ostreida</taxon>
        <taxon>Ostreoidea</taxon>
        <taxon>Ostreidae</taxon>
        <taxon>Crassostrea</taxon>
    </lineage>
</organism>
<dbReference type="GeneID" id="111113664"/>
<dbReference type="Gene3D" id="1.10.10.60">
    <property type="entry name" value="Homeodomain-like"/>
    <property type="match status" value="1"/>
</dbReference>
<dbReference type="PANTHER" id="PTHR19303">
    <property type="entry name" value="TRANSPOSON"/>
    <property type="match status" value="1"/>
</dbReference>
<dbReference type="GO" id="GO:0003677">
    <property type="term" value="F:DNA binding"/>
    <property type="evidence" value="ECO:0007669"/>
    <property type="project" value="UniProtKB-KW"/>
</dbReference>
<feature type="domain" description="HTH CENPB-type" evidence="5">
    <location>
        <begin position="58"/>
        <end position="129"/>
    </location>
</feature>
<dbReference type="AlphaFoldDB" id="A0A8B8BXT2"/>
<name>A0A8B8BXT2_CRAVI</name>
<dbReference type="RefSeq" id="XP_022307664.1">
    <property type="nucleotide sequence ID" value="XM_022451956.1"/>
</dbReference>
<dbReference type="Gene3D" id="3.30.420.10">
    <property type="entry name" value="Ribonuclease H-like superfamily/Ribonuclease H"/>
    <property type="match status" value="1"/>
</dbReference>
<dbReference type="InterPro" id="IPR036397">
    <property type="entry name" value="RNaseH_sf"/>
</dbReference>
<accession>A0A8B8BXT2</accession>
<dbReference type="SUPFAM" id="SSF46689">
    <property type="entry name" value="Homeodomain-like"/>
    <property type="match status" value="1"/>
</dbReference>
<reference evidence="7" key="1">
    <citation type="submission" date="2025-08" db="UniProtKB">
        <authorList>
            <consortium name="RefSeq"/>
        </authorList>
    </citation>
    <scope>IDENTIFICATION</scope>
    <source>
        <tissue evidence="7">Whole sample</tissue>
    </source>
</reference>
<dbReference type="InterPro" id="IPR007889">
    <property type="entry name" value="HTH_Psq"/>
</dbReference>
<dbReference type="GO" id="GO:0005634">
    <property type="term" value="C:nucleus"/>
    <property type="evidence" value="ECO:0007669"/>
    <property type="project" value="UniProtKB-SubCell"/>
</dbReference>
<dbReference type="KEGG" id="cvn:111113664"/>
<comment type="subcellular location">
    <subcellularLocation>
        <location evidence="1">Nucleus</location>
    </subcellularLocation>
</comment>
<evidence type="ECO:0000259" key="5">
    <source>
        <dbReference type="PROSITE" id="PS51253"/>
    </source>
</evidence>
<feature type="region of interest" description="Disordered" evidence="4">
    <location>
        <begin position="539"/>
        <end position="563"/>
    </location>
</feature>
<dbReference type="InterPro" id="IPR050863">
    <property type="entry name" value="CenT-Element_Derived"/>
</dbReference>
<dbReference type="Pfam" id="PF05225">
    <property type="entry name" value="HTH_psq"/>
    <property type="match status" value="1"/>
</dbReference>
<evidence type="ECO:0000313" key="7">
    <source>
        <dbReference type="RefSeq" id="XP_022307664.1"/>
    </source>
</evidence>
<dbReference type="InterPro" id="IPR004875">
    <property type="entry name" value="DDE_SF_endonuclease_dom"/>
</dbReference>
<dbReference type="PANTHER" id="PTHR19303:SF74">
    <property type="entry name" value="POGO TRANSPOSABLE ELEMENT WITH KRAB DOMAIN"/>
    <property type="match status" value="1"/>
</dbReference>
<keyword evidence="3" id="KW-0539">Nucleus</keyword>
<evidence type="ECO:0000256" key="4">
    <source>
        <dbReference type="SAM" id="MobiDB-lite"/>
    </source>
</evidence>
<dbReference type="Proteomes" id="UP000694844">
    <property type="component" value="Chromosome 9"/>
</dbReference>
<evidence type="ECO:0000313" key="6">
    <source>
        <dbReference type="Proteomes" id="UP000694844"/>
    </source>
</evidence>
<dbReference type="Pfam" id="PF03184">
    <property type="entry name" value="DDE_1"/>
    <property type="match status" value="1"/>
</dbReference>
<evidence type="ECO:0000256" key="1">
    <source>
        <dbReference type="ARBA" id="ARBA00004123"/>
    </source>
</evidence>
<sequence length="594" mass="65932">MPRNYISKKKKKYDNDAMNKAMEAVNSGRLSIRRAADEFLVNKSTLHDTIRKKYLNPGKPGRKQIIPTEVENKISNALIEAARQGVGVSRRQLLRRIGTLSKKLKLQIQTPGKDWFEGFKKRHPDITIRKAEKLTTTRARMLNPQVLNNYFNDLNALMTQLSIHDKPENIWNCDETGKQFEHQPVRVLAEKGAKSVVGRASPGRTNITVMACVSASGKQMPPLFIVKGKTSRSLHGFNTAAAPTGSKWHFQPNGWMTDDIGEMWFSDVFLKECGEARPQLLILDGHSSHESLAILELAIQNDIYIMSLPPHTTHALQPLDRSVFGPLNTAYNNACSDFLNENILHSVNKWSFPGLLASAWQCAVTERNICSGFKSCGIYPFNPSAVDPQLLKPSKPSDIPVVSNPTPSSLQVQHRIPSATVPLNFCPPRPASSPQVSTPASVTISSTLSVPLSTISISPVSAPQNPDYETYPLSLESESFVTELPSSSSYPPLIDEPDLLLGLISSDNFELSQQDVDNRDGTLEVQSCIWDSAISDLFLPPPPTSTTPRSAPKSRLKSSHRLLTSEEVISEKQKLQVKKEVAEMKKKRKENKQN</sequence>
<proteinExistence type="predicted"/>
<dbReference type="InterPro" id="IPR006600">
    <property type="entry name" value="HTH_CenpB_DNA-bd_dom"/>
</dbReference>
<evidence type="ECO:0000256" key="3">
    <source>
        <dbReference type="ARBA" id="ARBA00023242"/>
    </source>
</evidence>